<keyword evidence="1" id="KW-0812">Transmembrane</keyword>
<sequence length="78" mass="9363">MIVNNPFILFDNKYTSCNFVKINVFYSESKLLQIFTYRSRVVKSKNHLKIVLNFYIKLLTISILQIFIKLKNYIKLLL</sequence>
<reference evidence="2" key="1">
    <citation type="submission" date="2021-12" db="EMBL/GenBank/DDBJ databases">
        <authorList>
            <person name="Rodrigo-Torres L."/>
            <person name="Arahal R. D."/>
            <person name="Lucena T."/>
        </authorList>
    </citation>
    <scope>NUCLEOTIDE SEQUENCE</scope>
    <source>
        <strain evidence="2">CECT 8858</strain>
    </source>
</reference>
<dbReference type="Proteomes" id="UP000837932">
    <property type="component" value="Unassembled WGS sequence"/>
</dbReference>
<proteinExistence type="predicted"/>
<evidence type="ECO:0000256" key="1">
    <source>
        <dbReference type="SAM" id="Phobius"/>
    </source>
</evidence>
<dbReference type="EMBL" id="CAKLPY010000001">
    <property type="protein sequence ID" value="CAH0994943.1"/>
    <property type="molecule type" value="Genomic_DNA"/>
</dbReference>
<protein>
    <submittedName>
        <fullName evidence="2">Uncharacterized protein</fullName>
    </submittedName>
</protein>
<evidence type="ECO:0000313" key="3">
    <source>
        <dbReference type="Proteomes" id="UP000837932"/>
    </source>
</evidence>
<evidence type="ECO:0000313" key="2">
    <source>
        <dbReference type="EMBL" id="CAH0994943.1"/>
    </source>
</evidence>
<gene>
    <name evidence="2" type="ORF">EMA8858_01059</name>
</gene>
<keyword evidence="1" id="KW-1133">Transmembrane helix</keyword>
<name>A0ABM9AMV5_9BACT</name>
<keyword evidence="1" id="KW-0472">Membrane</keyword>
<accession>A0ABM9AMV5</accession>
<keyword evidence="3" id="KW-1185">Reference proteome</keyword>
<feature type="transmembrane region" description="Helical" evidence="1">
    <location>
        <begin position="50"/>
        <end position="68"/>
    </location>
</feature>
<comment type="caution">
    <text evidence="2">The sequence shown here is derived from an EMBL/GenBank/DDBJ whole genome shotgun (WGS) entry which is preliminary data.</text>
</comment>
<organism evidence="2 3">
    <name type="scientific">Emticicia aquatica</name>
    <dbReference type="NCBI Taxonomy" id="1681835"/>
    <lineage>
        <taxon>Bacteria</taxon>
        <taxon>Pseudomonadati</taxon>
        <taxon>Bacteroidota</taxon>
        <taxon>Cytophagia</taxon>
        <taxon>Cytophagales</taxon>
        <taxon>Leadbetterellaceae</taxon>
        <taxon>Emticicia</taxon>
    </lineage>
</organism>